<proteinExistence type="predicted"/>
<name>A0A5P1F8Y1_ASPOF</name>
<dbReference type="Proteomes" id="UP000243459">
    <property type="component" value="Chromosome 4"/>
</dbReference>
<organism evidence="1 2">
    <name type="scientific">Asparagus officinalis</name>
    <name type="common">Garden asparagus</name>
    <dbReference type="NCBI Taxonomy" id="4686"/>
    <lineage>
        <taxon>Eukaryota</taxon>
        <taxon>Viridiplantae</taxon>
        <taxon>Streptophyta</taxon>
        <taxon>Embryophyta</taxon>
        <taxon>Tracheophyta</taxon>
        <taxon>Spermatophyta</taxon>
        <taxon>Magnoliopsida</taxon>
        <taxon>Liliopsida</taxon>
        <taxon>Asparagales</taxon>
        <taxon>Asparagaceae</taxon>
        <taxon>Asparagoideae</taxon>
        <taxon>Asparagus</taxon>
    </lineage>
</organism>
<dbReference type="EMBL" id="CM007384">
    <property type="protein sequence ID" value="ONK72970.1"/>
    <property type="molecule type" value="Genomic_DNA"/>
</dbReference>
<dbReference type="AlphaFoldDB" id="A0A5P1F8Y1"/>
<dbReference type="Gramene" id="ONK72970">
    <property type="protein sequence ID" value="ONK72970"/>
    <property type="gene ID" value="A4U43_C04F25570"/>
</dbReference>
<evidence type="ECO:0000313" key="2">
    <source>
        <dbReference type="Proteomes" id="UP000243459"/>
    </source>
</evidence>
<accession>A0A5P1F8Y1</accession>
<keyword evidence="2" id="KW-1185">Reference proteome</keyword>
<reference evidence="2" key="1">
    <citation type="journal article" date="2017" name="Nat. Commun.">
        <title>The asparagus genome sheds light on the origin and evolution of a young Y chromosome.</title>
        <authorList>
            <person name="Harkess A."/>
            <person name="Zhou J."/>
            <person name="Xu C."/>
            <person name="Bowers J.E."/>
            <person name="Van der Hulst R."/>
            <person name="Ayyampalayam S."/>
            <person name="Mercati F."/>
            <person name="Riccardi P."/>
            <person name="McKain M.R."/>
            <person name="Kakrana A."/>
            <person name="Tang H."/>
            <person name="Ray J."/>
            <person name="Groenendijk J."/>
            <person name="Arikit S."/>
            <person name="Mathioni S.M."/>
            <person name="Nakano M."/>
            <person name="Shan H."/>
            <person name="Telgmann-Rauber A."/>
            <person name="Kanno A."/>
            <person name="Yue Z."/>
            <person name="Chen H."/>
            <person name="Li W."/>
            <person name="Chen Y."/>
            <person name="Xu X."/>
            <person name="Zhang Y."/>
            <person name="Luo S."/>
            <person name="Chen H."/>
            <person name="Gao J."/>
            <person name="Mao Z."/>
            <person name="Pires J.C."/>
            <person name="Luo M."/>
            <person name="Kudrna D."/>
            <person name="Wing R.A."/>
            <person name="Meyers B.C."/>
            <person name="Yi K."/>
            <person name="Kong H."/>
            <person name="Lavrijsen P."/>
            <person name="Sunseri F."/>
            <person name="Falavigna A."/>
            <person name="Ye Y."/>
            <person name="Leebens-Mack J.H."/>
            <person name="Chen G."/>
        </authorList>
    </citation>
    <scope>NUCLEOTIDE SEQUENCE [LARGE SCALE GENOMIC DNA]</scope>
    <source>
        <strain evidence="2">cv. DH0086</strain>
    </source>
</reference>
<feature type="non-terminal residue" evidence="1">
    <location>
        <position position="276"/>
    </location>
</feature>
<protein>
    <submittedName>
        <fullName evidence="1">Uncharacterized protein</fullName>
    </submittedName>
</protein>
<gene>
    <name evidence="1" type="ORF">A4U43_C04F25570</name>
</gene>
<sequence>MDGGIAEAVVPIPNQEAEEGKKLTTPLPVTTPGDQVDITILNEESPARIKGLKSVTSNCYDTLWDLTCHYHVALACANPLSKKTRPQISLKKFADDLFKNLESNSDETIRELGPLTPSVVNELIKKSNAQSYTTTGIEGDFPTGTKFQTFLWYAMKPIQPMTLLAGYPAIWLKKCVVPYQFTDALPIEVLYPAVQLAHRKSLSLLPTMIADINRGLCQIISTFTQKGSKPLVQIQTVKVELSYTYLMVWFVLHRSDMMSAPSAVDQYVPLLQLIEK</sequence>
<evidence type="ECO:0000313" key="1">
    <source>
        <dbReference type="EMBL" id="ONK72970.1"/>
    </source>
</evidence>